<dbReference type="InterPro" id="IPR008042">
    <property type="entry name" value="Retrotrans_Pao"/>
</dbReference>
<accession>A0A1I7W7R8</accession>
<evidence type="ECO:0000313" key="2">
    <source>
        <dbReference type="WBParaSite" id="Hba_00680"/>
    </source>
</evidence>
<sequence length="285" mass="32847">MITADIQAAFVQIQLPEEDKDLTRFLWVKNRKTRRSVKCILSKLYVDNVILEADEPETTFQKDFISNYKEFNDKIPEYDKAKGGELKEYTRNNKKLDHLIQSLPEHYGSLWMPRLKHTVAVHIYHMDYQTFKLVSGKLKVTPIKRNVTISRLDLIALLLGLRLAHSVITSLKKEIIQIYIVGSNKAALSRLISSRSLPVFMGNQVKRIMNIREELLKLTKSVTFHYTPSELNPSDTGTRGCRGSKLSSSLWVNSPAWRSSDSNSWPITSLKRVTLNFKNAIYYNN</sequence>
<dbReference type="PANTHER" id="PTHR47331:SF5">
    <property type="entry name" value="RIBONUCLEASE H"/>
    <property type="match status" value="1"/>
</dbReference>
<name>A0A1I7W7R8_HETBA</name>
<dbReference type="PANTHER" id="PTHR47331">
    <property type="entry name" value="PHD-TYPE DOMAIN-CONTAINING PROTEIN"/>
    <property type="match status" value="1"/>
</dbReference>
<proteinExistence type="predicted"/>
<dbReference type="Pfam" id="PF05380">
    <property type="entry name" value="Peptidase_A17"/>
    <property type="match status" value="1"/>
</dbReference>
<dbReference type="AlphaFoldDB" id="A0A1I7W7R8"/>
<keyword evidence="1" id="KW-1185">Reference proteome</keyword>
<reference evidence="2" key="1">
    <citation type="submission" date="2016-11" db="UniProtKB">
        <authorList>
            <consortium name="WormBaseParasite"/>
        </authorList>
    </citation>
    <scope>IDENTIFICATION</scope>
</reference>
<dbReference type="WBParaSite" id="Hba_00680">
    <property type="protein sequence ID" value="Hba_00680"/>
    <property type="gene ID" value="Hba_00680"/>
</dbReference>
<organism evidence="1 2">
    <name type="scientific">Heterorhabditis bacteriophora</name>
    <name type="common">Entomopathogenic nematode worm</name>
    <dbReference type="NCBI Taxonomy" id="37862"/>
    <lineage>
        <taxon>Eukaryota</taxon>
        <taxon>Metazoa</taxon>
        <taxon>Ecdysozoa</taxon>
        <taxon>Nematoda</taxon>
        <taxon>Chromadorea</taxon>
        <taxon>Rhabditida</taxon>
        <taxon>Rhabditina</taxon>
        <taxon>Rhabditomorpha</taxon>
        <taxon>Strongyloidea</taxon>
        <taxon>Heterorhabditidae</taxon>
        <taxon>Heterorhabditis</taxon>
    </lineage>
</organism>
<dbReference type="Proteomes" id="UP000095283">
    <property type="component" value="Unplaced"/>
</dbReference>
<protein>
    <submittedName>
        <fullName evidence="2">Reverse transcriptase domain-containing protein</fullName>
    </submittedName>
</protein>
<evidence type="ECO:0000313" key="1">
    <source>
        <dbReference type="Proteomes" id="UP000095283"/>
    </source>
</evidence>